<accession>A0A8C6A7B3</accession>
<reference evidence="1" key="2">
    <citation type="submission" date="2025-09" db="UniProtKB">
        <authorList>
            <consortium name="Ensembl"/>
        </authorList>
    </citation>
    <scope>IDENTIFICATION</scope>
</reference>
<reference evidence="1" key="1">
    <citation type="submission" date="2025-08" db="UniProtKB">
        <authorList>
            <consortium name="Ensembl"/>
        </authorList>
    </citation>
    <scope>IDENTIFICATION</scope>
</reference>
<dbReference type="Proteomes" id="UP000694407">
    <property type="component" value="Unplaced"/>
</dbReference>
<proteinExistence type="predicted"/>
<name>A0A8C6A7B3_MARMA</name>
<evidence type="ECO:0000313" key="1">
    <source>
        <dbReference type="Ensembl" id="ENSMMMP00000025515.1"/>
    </source>
</evidence>
<dbReference type="SUPFAM" id="SSF54236">
    <property type="entry name" value="Ubiquitin-like"/>
    <property type="match status" value="1"/>
</dbReference>
<dbReference type="InterPro" id="IPR029071">
    <property type="entry name" value="Ubiquitin-like_domsf"/>
</dbReference>
<evidence type="ECO:0000313" key="2">
    <source>
        <dbReference type="Proteomes" id="UP000694407"/>
    </source>
</evidence>
<organism evidence="1 2">
    <name type="scientific">Marmota marmota marmota</name>
    <name type="common">Alpine marmot</name>
    <dbReference type="NCBI Taxonomy" id="9994"/>
    <lineage>
        <taxon>Eukaryota</taxon>
        <taxon>Metazoa</taxon>
        <taxon>Chordata</taxon>
        <taxon>Craniata</taxon>
        <taxon>Vertebrata</taxon>
        <taxon>Euteleostomi</taxon>
        <taxon>Mammalia</taxon>
        <taxon>Eutheria</taxon>
        <taxon>Euarchontoglires</taxon>
        <taxon>Glires</taxon>
        <taxon>Rodentia</taxon>
        <taxon>Sciuromorpha</taxon>
        <taxon>Sciuridae</taxon>
        <taxon>Xerinae</taxon>
        <taxon>Marmotini</taxon>
        <taxon>Marmota</taxon>
    </lineage>
</organism>
<sequence>MESNEPFRELQSFSDLFKKVQLTIYVQHRRKILVIKCYKCEKQLPILNKTKVLVLDHVNMSHFFKIIYWCLQVLYLVCDSKETFGFCVSSEGLCQAPPRELVAPELNCFCS</sequence>
<dbReference type="Gene3D" id="3.10.20.90">
    <property type="entry name" value="Phosphatidylinositol 3-kinase Catalytic Subunit, Chain A, domain 1"/>
    <property type="match status" value="1"/>
</dbReference>
<dbReference type="AlphaFoldDB" id="A0A8C6A7B3"/>
<keyword evidence="2" id="KW-1185">Reference proteome</keyword>
<dbReference type="Ensembl" id="ENSMMMT00000028882.1">
    <property type="protein sequence ID" value="ENSMMMP00000025515.1"/>
    <property type="gene ID" value="ENSMMMG00000022359.1"/>
</dbReference>
<protein>
    <submittedName>
        <fullName evidence="1">Uncharacterized protein</fullName>
    </submittedName>
</protein>